<evidence type="ECO:0008006" key="2">
    <source>
        <dbReference type="Google" id="ProtNLM"/>
    </source>
</evidence>
<comment type="caution">
    <text evidence="1">The sequence shown here is derived from an EMBL/GenBank/DDBJ whole genome shotgun (WGS) entry which is preliminary data.</text>
</comment>
<protein>
    <recommendedName>
        <fullName evidence="2">Ribosomal RNA small subunit methyltransferase D</fullName>
    </recommendedName>
</protein>
<sequence>MSTAVRNAAANIVNAPVTAANFPAPAPDLVLADPPYAESAAEFKLLLGMSRFRDWTKNARLVWEVPDTSGALGEFLLAAPKPRTVRRFGGADFIIINFQELFR</sequence>
<accession>A0A645IPK8</accession>
<proteinExistence type="predicted"/>
<gene>
    <name evidence="1" type="ORF">SDC9_200475</name>
</gene>
<dbReference type="EMBL" id="VSSQ01119274">
    <property type="protein sequence ID" value="MPN52812.1"/>
    <property type="molecule type" value="Genomic_DNA"/>
</dbReference>
<evidence type="ECO:0000313" key="1">
    <source>
        <dbReference type="EMBL" id="MPN52812.1"/>
    </source>
</evidence>
<name>A0A645IPK8_9ZZZZ</name>
<reference evidence="1" key="1">
    <citation type="submission" date="2019-08" db="EMBL/GenBank/DDBJ databases">
        <authorList>
            <person name="Kucharzyk K."/>
            <person name="Murdoch R.W."/>
            <person name="Higgins S."/>
            <person name="Loffler F."/>
        </authorList>
    </citation>
    <scope>NUCLEOTIDE SEQUENCE</scope>
</reference>
<dbReference type="AlphaFoldDB" id="A0A645IPK8"/>
<organism evidence="1">
    <name type="scientific">bioreactor metagenome</name>
    <dbReference type="NCBI Taxonomy" id="1076179"/>
    <lineage>
        <taxon>unclassified sequences</taxon>
        <taxon>metagenomes</taxon>
        <taxon>ecological metagenomes</taxon>
    </lineage>
</organism>